<evidence type="ECO:0000259" key="1">
    <source>
        <dbReference type="PROSITE" id="PS50042"/>
    </source>
</evidence>
<feature type="domain" description="Cyclic nucleotide-binding" evidence="1">
    <location>
        <begin position="5"/>
        <end position="123"/>
    </location>
</feature>
<gene>
    <name evidence="2" type="ORF">KW502_14550</name>
</gene>
<reference evidence="2 3" key="1">
    <citation type="submission" date="2021-07" db="EMBL/GenBank/DDBJ databases">
        <title>Mesonia aestuariivivens sp. nov., isolated from a tidal flat.</title>
        <authorList>
            <person name="Kim Y.-O."/>
            <person name="Yoon J.-H."/>
        </authorList>
    </citation>
    <scope>NUCLEOTIDE SEQUENCE [LARGE SCALE GENOMIC DNA]</scope>
    <source>
        <strain evidence="2 3">JHPTF-M18</strain>
    </source>
</reference>
<proteinExistence type="predicted"/>
<dbReference type="EMBL" id="JAHWDF010000025">
    <property type="protein sequence ID" value="MBW2963006.1"/>
    <property type="molecule type" value="Genomic_DNA"/>
</dbReference>
<evidence type="ECO:0000313" key="2">
    <source>
        <dbReference type="EMBL" id="MBW2963006.1"/>
    </source>
</evidence>
<dbReference type="PROSITE" id="PS50042">
    <property type="entry name" value="CNMP_BINDING_3"/>
    <property type="match status" value="1"/>
</dbReference>
<dbReference type="RefSeq" id="WP_219041290.1">
    <property type="nucleotide sequence ID" value="NZ_JAHWDF010000025.1"/>
</dbReference>
<evidence type="ECO:0000313" key="3">
    <source>
        <dbReference type="Proteomes" id="UP000719267"/>
    </source>
</evidence>
<sequence length="192" mass="22583">MFDILFKHLQKKVELTARDKKEIPTFFEPKKLRKKELLLHQGDSCKYLSFVSKGIIKSYTIDEKGQEHISLIAWEGWWVSDFSSFICKEKAVLSIDAIEDSELLLISKTNYDKLLVEVPRMERYFRILYQNSLITKDRRLISSNSYTAEEKYQEFIEMYPQMSQRIPQTLIASYLGLTPETISRIKKNLPSA</sequence>
<dbReference type="Proteomes" id="UP000719267">
    <property type="component" value="Unassembled WGS sequence"/>
</dbReference>
<organism evidence="2 3">
    <name type="scientific">Mesonia aestuariivivens</name>
    <dbReference type="NCBI Taxonomy" id="2796128"/>
    <lineage>
        <taxon>Bacteria</taxon>
        <taxon>Pseudomonadati</taxon>
        <taxon>Bacteroidota</taxon>
        <taxon>Flavobacteriia</taxon>
        <taxon>Flavobacteriales</taxon>
        <taxon>Flavobacteriaceae</taxon>
        <taxon>Mesonia</taxon>
    </lineage>
</organism>
<name>A0ABS6W565_9FLAO</name>
<comment type="caution">
    <text evidence="2">The sequence shown here is derived from an EMBL/GenBank/DDBJ whole genome shotgun (WGS) entry which is preliminary data.</text>
</comment>
<dbReference type="CDD" id="cd00038">
    <property type="entry name" value="CAP_ED"/>
    <property type="match status" value="1"/>
</dbReference>
<accession>A0ABS6W565</accession>
<dbReference type="InterPro" id="IPR000595">
    <property type="entry name" value="cNMP-bd_dom"/>
</dbReference>
<dbReference type="Pfam" id="PF00027">
    <property type="entry name" value="cNMP_binding"/>
    <property type="match status" value="1"/>
</dbReference>
<protein>
    <submittedName>
        <fullName evidence="2">Crp/Fnr family transcriptional regulator</fullName>
    </submittedName>
</protein>
<keyword evidence="3" id="KW-1185">Reference proteome</keyword>